<keyword evidence="6 12" id="KW-0946">Virion</keyword>
<keyword evidence="8 12" id="KW-0238">DNA-binding</keyword>
<dbReference type="GO" id="GO:0044095">
    <property type="term" value="C:host cell nucleoplasm"/>
    <property type="evidence" value="ECO:0007669"/>
    <property type="project" value="UniProtKB-SubCell"/>
</dbReference>
<dbReference type="HAMAP" id="MF_04057">
    <property type="entry name" value="ADV_PKG1"/>
    <property type="match status" value="1"/>
</dbReference>
<dbReference type="GO" id="GO:0003677">
    <property type="term" value="F:DNA binding"/>
    <property type="evidence" value="ECO:0007669"/>
    <property type="project" value="UniProtKB-UniRule"/>
</dbReference>
<feature type="domain" description="AAA+ ATPase" evidence="14">
    <location>
        <begin position="195"/>
        <end position="379"/>
    </location>
</feature>
<dbReference type="Proteomes" id="UP000153635">
    <property type="component" value="Segment"/>
</dbReference>
<evidence type="ECO:0000313" key="16">
    <source>
        <dbReference type="Proteomes" id="UP000153635"/>
    </source>
</evidence>
<dbReference type="InterPro" id="IPR003389">
    <property type="entry name" value="Adeno_IVa2"/>
</dbReference>
<name>Q09TZ3_9ADEN</name>
<keyword evidence="7 12" id="KW-0805">Transcription regulation</keyword>
<keyword evidence="5 12" id="KW-0067">ATP-binding</keyword>
<evidence type="ECO:0000256" key="11">
    <source>
        <dbReference type="ARBA" id="ARBA00023219"/>
    </source>
</evidence>
<comment type="subcellular location">
    <subcellularLocation>
        <location evidence="12">Virion</location>
    </subcellularLocation>
    <subcellularLocation>
        <location evidence="12">Host nucleus</location>
        <location evidence="12">Host nucleoplasm</location>
    </subcellularLocation>
    <subcellularLocation>
        <location evidence="12">Host nucleus</location>
        <location evidence="12">Host nucleolus</location>
    </subcellularLocation>
    <text evidence="12">Located at a unique vertex of the capsid. Present in about 6-8 copies per virion.</text>
</comment>
<feature type="compositionally biased region" description="Basic and acidic residues" evidence="13">
    <location>
        <begin position="64"/>
        <end position="85"/>
    </location>
</feature>
<evidence type="ECO:0000256" key="2">
    <source>
        <dbReference type="ARBA" id="ARBA00022562"/>
    </source>
</evidence>
<keyword evidence="3 12" id="KW-1188">Viral release from host cell</keyword>
<evidence type="ECO:0000259" key="14">
    <source>
        <dbReference type="SMART" id="SM00382"/>
    </source>
</evidence>
<evidence type="ECO:0000256" key="6">
    <source>
        <dbReference type="ARBA" id="ARBA00022844"/>
    </source>
</evidence>
<sequence length="480" mass="54396">MSRLRALFQGQAPRQGPRRRGPQLRAHGQLLSRRRAGRRPCPFQHQQDESQAHPCKRPARGPPIHRDGDHPHSDPETLEGHDAGRAGRPSSRALQSQSSQPPKRGSLLDRDAVEHVTELWDRLELLSQTLAKMPMADGLKPLKNFASLQELLSLGGDRLLGELVRENLQVRDMLNEVAPLLRDDGSCMSLNYHLQPVIGVIYGPTGCGKSQLLRNLLSSQLITPAPETVFFIAPQVDMIPPSEMKAWEMQICEGNFAPGPEGTIVPQSGTLRPKFIKMSYDDLTQEHNYDVSDPRNVFAKAAAHGPIAIIMDECMENLGGHKGVSKFFHAFPSKLHDKFPKCTGYTVLVVLHNMNPRRDLGGNIANLKIQAKLHIISPRMHPSQLNRFANTYTKGLPVAISLLLKDIIQHHAQRPCYDWIIYNTTPEHEAMQWCYLHPRDGLMPMYLNIQSHLYRVLEKIHRTLNDRERWTRAYRARKNK</sequence>
<dbReference type="GO" id="GO:0006355">
    <property type="term" value="P:regulation of DNA-templated transcription"/>
    <property type="evidence" value="ECO:0007669"/>
    <property type="project" value="UniProtKB-UniRule"/>
</dbReference>
<evidence type="ECO:0000256" key="4">
    <source>
        <dbReference type="ARBA" id="ARBA00022741"/>
    </source>
</evidence>
<comment type="induction">
    <text evidence="12">Expressed in the intermediate phase of the viral replicative cycle.</text>
</comment>
<evidence type="ECO:0000256" key="1">
    <source>
        <dbReference type="ARBA" id="ARBA00022553"/>
    </source>
</evidence>
<proteinExistence type="evidence at transcript level"/>
<dbReference type="GO" id="GO:0039708">
    <property type="term" value="P:nuclear capsid assembly"/>
    <property type="evidence" value="ECO:0007669"/>
    <property type="project" value="UniProtKB-UniRule"/>
</dbReference>
<comment type="function">
    <text evidence="12">Component of the packaging machinery which encapsidates the viral DNA into preformed capsids and transcriptional activator of the viral major late promoter (MLP). Binds, along with packaging proteins 2 and 3, to the specific packaging sequence on the left end of viral genomic DNA and displays ATPase activity thereby providing the power stroke of the packaging machinery. The activity of packaging protein IVa2 is stimulated by protein 33K which acts as a terminase. May be the protein that pumps DNA into the capsid powered by ATP hydrolysis. Specifically binds to the 5'-CG-3' nucleotides of the repeats making up the packaging sequence. Component of the DEF-A and DEF-B transcription factors that bind downstream elements of the major late promoter (MLP), and stimulate transcription from the MLP after initiation of viral DNA replication. DEF-A is a heterodimer packaging proteins 1 and 2 and DEF-B is a homodimer of packaging protein 1.</text>
</comment>
<evidence type="ECO:0000256" key="12">
    <source>
        <dbReference type="HAMAP-Rule" id="MF_04057"/>
    </source>
</evidence>
<dbReference type="Pfam" id="PF02456">
    <property type="entry name" value="Adeno_IVa2"/>
    <property type="match status" value="1"/>
</dbReference>
<dbReference type="EMBL" id="DQ393829">
    <property type="protein sequence ID" value="ABD52386.1"/>
    <property type="molecule type" value="Genomic_DNA"/>
</dbReference>
<comment type="similarity">
    <text evidence="12">Belongs to the adenoviridae packaging protein 1 family.</text>
</comment>
<keyword evidence="4 12" id="KW-0547">Nucleotide-binding</keyword>
<dbReference type="SMART" id="SM00382">
    <property type="entry name" value="AAA"/>
    <property type="match status" value="1"/>
</dbReference>
<reference evidence="15 16" key="1">
    <citation type="journal article" date="2006" name="J. Gen. Virol.">
        <title>Generation of a novel replication-incompetent adenoviral vector derived from human adenovirus type 49: manufacture on PER.C6 cells, tropism and immunogenicity.</title>
        <authorList>
            <person name="Lemckert A.A."/>
            <person name="Grimbergen J."/>
            <person name="Smits S."/>
            <person name="Hartkoorn E."/>
            <person name="Holterman L."/>
            <person name="Berkhout B."/>
            <person name="Barouch D.H."/>
            <person name="Vogels R."/>
            <person name="Quax P."/>
            <person name="Goudsmit J."/>
            <person name="Havenga M.J."/>
        </authorList>
    </citation>
    <scope>NUCLEOTIDE SEQUENCE [LARGE SCALE GENOMIC DNA]</scope>
</reference>
<evidence type="ECO:0000256" key="3">
    <source>
        <dbReference type="ARBA" id="ARBA00022612"/>
    </source>
</evidence>
<evidence type="ECO:0000256" key="9">
    <source>
        <dbReference type="ARBA" id="ARBA00023159"/>
    </source>
</evidence>
<protein>
    <recommendedName>
        <fullName evidence="12">Packaging protein 1</fullName>
    </recommendedName>
    <alternativeName>
        <fullName evidence="12">Packaging protein IVa2</fullName>
    </alternativeName>
</protein>
<gene>
    <name evidence="12" type="primary">IVa2</name>
</gene>
<evidence type="ECO:0000256" key="8">
    <source>
        <dbReference type="ARBA" id="ARBA00023125"/>
    </source>
</evidence>
<feature type="region of interest" description="Disordered" evidence="13">
    <location>
        <begin position="1"/>
        <end position="109"/>
    </location>
</feature>
<evidence type="ECO:0000313" key="15">
    <source>
        <dbReference type="EMBL" id="ABD52386.1"/>
    </source>
</evidence>
<feature type="binding site" evidence="12">
    <location>
        <begin position="203"/>
        <end position="210"/>
    </location>
    <ligand>
        <name>ATP</name>
        <dbReference type="ChEBI" id="CHEBI:30616"/>
    </ligand>
</feature>
<dbReference type="GO" id="GO:0019083">
    <property type="term" value="P:viral transcription"/>
    <property type="evidence" value="ECO:0007669"/>
    <property type="project" value="UniProtKB-UniRule"/>
</dbReference>
<dbReference type="GO" id="GO:0044423">
    <property type="term" value="C:virion component"/>
    <property type="evidence" value="ECO:0007669"/>
    <property type="project" value="UniProtKB-UniRule"/>
</dbReference>
<evidence type="ECO:0000256" key="13">
    <source>
        <dbReference type="SAM" id="MobiDB-lite"/>
    </source>
</evidence>
<evidence type="ECO:0000256" key="7">
    <source>
        <dbReference type="ARBA" id="ARBA00023015"/>
    </source>
</evidence>
<dbReference type="GO" id="GO:0098035">
    <property type="term" value="P:viral DNA genome packaging via site-specific sequence recognition"/>
    <property type="evidence" value="ECO:0007669"/>
    <property type="project" value="UniProtKB-UniRule"/>
</dbReference>
<feature type="region of interest" description="DNA-binding" evidence="12">
    <location>
        <begin position="472"/>
        <end position="480"/>
    </location>
</feature>
<dbReference type="GO" id="GO:0005524">
    <property type="term" value="F:ATP binding"/>
    <property type="evidence" value="ECO:0007669"/>
    <property type="project" value="UniProtKB-UniRule"/>
</dbReference>
<dbReference type="InterPro" id="IPR027417">
    <property type="entry name" value="P-loop_NTPase"/>
</dbReference>
<keyword evidence="11 12" id="KW-0231">Viral genome packaging</keyword>
<accession>Q09TZ3</accession>
<evidence type="ECO:0000256" key="5">
    <source>
        <dbReference type="ARBA" id="ARBA00022840"/>
    </source>
</evidence>
<feature type="compositionally biased region" description="Polar residues" evidence="13">
    <location>
        <begin position="92"/>
        <end position="101"/>
    </location>
</feature>
<organism evidence="15 16">
    <name type="scientific">Human adenovirus 49</name>
    <dbReference type="NCBI Taxonomy" id="218120"/>
    <lineage>
        <taxon>Viruses</taxon>
        <taxon>Varidnaviria</taxon>
        <taxon>Bamfordvirae</taxon>
        <taxon>Preplasmiviricota</taxon>
        <taxon>Polisuviricotina</taxon>
        <taxon>Pharingeaviricetes</taxon>
        <taxon>Rowavirales</taxon>
        <taxon>Adenoviridae</taxon>
        <taxon>Mastadenovirus</taxon>
        <taxon>Mastadenovirus dominans</taxon>
        <taxon>Human mastadenovirus D</taxon>
    </lineage>
</organism>
<keyword evidence="9 12" id="KW-0010">Activator</keyword>
<keyword evidence="10 12" id="KW-0804">Transcription</keyword>
<dbReference type="InterPro" id="IPR003593">
    <property type="entry name" value="AAA+_ATPase"/>
</dbReference>
<keyword evidence="2 12" id="KW-1048">Host nucleus</keyword>
<evidence type="ECO:0000256" key="10">
    <source>
        <dbReference type="ARBA" id="ARBA00023163"/>
    </source>
</evidence>
<comment type="subunit">
    <text evidence="12">Homodimer. Part of a genome packaging complex composed of packaging proteins 1, 2 and 3; this complex specifically binds to the packaging sequence on the left end of viral genomic DNA and performs packaging of the viral genome. Interacts with protein 33K.</text>
</comment>
<dbReference type="SUPFAM" id="SSF52540">
    <property type="entry name" value="P-loop containing nucleoside triphosphate hydrolases"/>
    <property type="match status" value="1"/>
</dbReference>
<dbReference type="GO" id="GO:0044196">
    <property type="term" value="C:host cell nucleolus"/>
    <property type="evidence" value="ECO:0007669"/>
    <property type="project" value="UniProtKB-SubCell"/>
</dbReference>
<keyword evidence="1 12" id="KW-0597">Phosphoprotein</keyword>
<dbReference type="GO" id="GO:0019076">
    <property type="term" value="P:viral release from host cell"/>
    <property type="evidence" value="ECO:0007669"/>
    <property type="project" value="UniProtKB-UniRule"/>
</dbReference>
<dbReference type="GO" id="GO:0006351">
    <property type="term" value="P:DNA-templated transcription"/>
    <property type="evidence" value="ECO:0007669"/>
    <property type="project" value="UniProtKB-UniRule"/>
</dbReference>